<protein>
    <submittedName>
        <fullName evidence="2">Uncharacterized protein</fullName>
    </submittedName>
</protein>
<name>A0AAD6S561_9AGAR</name>
<feature type="region of interest" description="Disordered" evidence="1">
    <location>
        <begin position="148"/>
        <end position="273"/>
    </location>
</feature>
<dbReference type="AlphaFoldDB" id="A0AAD6S561"/>
<evidence type="ECO:0000256" key="1">
    <source>
        <dbReference type="SAM" id="MobiDB-lite"/>
    </source>
</evidence>
<feature type="compositionally biased region" description="Low complexity" evidence="1">
    <location>
        <begin position="253"/>
        <end position="262"/>
    </location>
</feature>
<accession>A0AAD6S561</accession>
<evidence type="ECO:0000313" key="3">
    <source>
        <dbReference type="Proteomes" id="UP001218188"/>
    </source>
</evidence>
<gene>
    <name evidence="2" type="ORF">C8F04DRAFT_1142005</name>
</gene>
<feature type="compositionally biased region" description="Polar residues" evidence="1">
    <location>
        <begin position="153"/>
        <end position="172"/>
    </location>
</feature>
<proteinExistence type="predicted"/>
<dbReference type="Proteomes" id="UP001218188">
    <property type="component" value="Unassembled WGS sequence"/>
</dbReference>
<keyword evidence="3" id="KW-1185">Reference proteome</keyword>
<feature type="compositionally biased region" description="Polar residues" evidence="1">
    <location>
        <begin position="180"/>
        <end position="193"/>
    </location>
</feature>
<feature type="compositionally biased region" description="Pro residues" evidence="1">
    <location>
        <begin position="202"/>
        <end position="211"/>
    </location>
</feature>
<feature type="region of interest" description="Disordered" evidence="1">
    <location>
        <begin position="124"/>
        <end position="143"/>
    </location>
</feature>
<sequence length="273" mass="29794">MSYSNTNLLSAAGYKAIEKRIDRYILSIQDNEQDAELCSSSIANLESYLQSFHHHEPGFKNWLYSMMNGAVAAKANDDLTNLWMRYKAASVEAKKVKFRTRNIEGNIPAVSGSQNRTSAVNFNTLHTSDGHTAPRGGNYDASFLNRGRAAQPASVQPQHGSPNSRKSGSSGVFTMDRSGHNSAAGSYHSQTGRFSYPAMQMQPPPPPPPPQQQSQYYAVNPFPPSPADSYGEGRYQGPYQGHYFVGPGPSYPPRSGSWNGQGAQQGQGGPYHQ</sequence>
<comment type="caution">
    <text evidence="2">The sequence shown here is derived from an EMBL/GenBank/DDBJ whole genome shotgun (WGS) entry which is preliminary data.</text>
</comment>
<reference evidence="2" key="1">
    <citation type="submission" date="2023-03" db="EMBL/GenBank/DDBJ databases">
        <title>Massive genome expansion in bonnet fungi (Mycena s.s.) driven by repeated elements and novel gene families across ecological guilds.</title>
        <authorList>
            <consortium name="Lawrence Berkeley National Laboratory"/>
            <person name="Harder C.B."/>
            <person name="Miyauchi S."/>
            <person name="Viragh M."/>
            <person name="Kuo A."/>
            <person name="Thoen E."/>
            <person name="Andreopoulos B."/>
            <person name="Lu D."/>
            <person name="Skrede I."/>
            <person name="Drula E."/>
            <person name="Henrissat B."/>
            <person name="Morin E."/>
            <person name="Kohler A."/>
            <person name="Barry K."/>
            <person name="LaButti K."/>
            <person name="Morin E."/>
            <person name="Salamov A."/>
            <person name="Lipzen A."/>
            <person name="Mereny Z."/>
            <person name="Hegedus B."/>
            <person name="Baldrian P."/>
            <person name="Stursova M."/>
            <person name="Weitz H."/>
            <person name="Taylor A."/>
            <person name="Grigoriev I.V."/>
            <person name="Nagy L.G."/>
            <person name="Martin F."/>
            <person name="Kauserud H."/>
        </authorList>
    </citation>
    <scope>NUCLEOTIDE SEQUENCE</scope>
    <source>
        <strain evidence="2">CBHHK200</strain>
    </source>
</reference>
<evidence type="ECO:0000313" key="2">
    <source>
        <dbReference type="EMBL" id="KAJ7021045.1"/>
    </source>
</evidence>
<organism evidence="2 3">
    <name type="scientific">Mycena alexandri</name>
    <dbReference type="NCBI Taxonomy" id="1745969"/>
    <lineage>
        <taxon>Eukaryota</taxon>
        <taxon>Fungi</taxon>
        <taxon>Dikarya</taxon>
        <taxon>Basidiomycota</taxon>
        <taxon>Agaricomycotina</taxon>
        <taxon>Agaricomycetes</taxon>
        <taxon>Agaricomycetidae</taxon>
        <taxon>Agaricales</taxon>
        <taxon>Marasmiineae</taxon>
        <taxon>Mycenaceae</taxon>
        <taxon>Mycena</taxon>
    </lineage>
</organism>
<feature type="compositionally biased region" description="Gly residues" evidence="1">
    <location>
        <begin position="263"/>
        <end position="273"/>
    </location>
</feature>
<dbReference type="EMBL" id="JARJCM010000243">
    <property type="protein sequence ID" value="KAJ7021045.1"/>
    <property type="molecule type" value="Genomic_DNA"/>
</dbReference>